<dbReference type="GO" id="GO:0006270">
    <property type="term" value="P:DNA replication initiation"/>
    <property type="evidence" value="ECO:0007669"/>
    <property type="project" value="InterPro"/>
</dbReference>
<evidence type="ECO:0000313" key="12">
    <source>
        <dbReference type="Proteomes" id="UP001314263"/>
    </source>
</evidence>
<comment type="caution">
    <text evidence="11">The sequence shown here is derived from an EMBL/GenBank/DDBJ whole genome shotgun (WGS) entry which is preliminary data.</text>
</comment>
<evidence type="ECO:0000313" key="11">
    <source>
        <dbReference type="EMBL" id="CAK0761581.1"/>
    </source>
</evidence>
<proteinExistence type="inferred from homology"/>
<evidence type="ECO:0000259" key="10">
    <source>
        <dbReference type="SMART" id="SM01280"/>
    </source>
</evidence>
<feature type="region of interest" description="Disordered" evidence="9">
    <location>
        <begin position="854"/>
        <end position="874"/>
    </location>
</feature>
<comment type="subcellular location">
    <subcellularLocation>
        <location evidence="1">Nucleus</location>
    </subcellularLocation>
</comment>
<evidence type="ECO:0000256" key="8">
    <source>
        <dbReference type="ARBA" id="ARBA00023242"/>
    </source>
</evidence>
<dbReference type="PANTHER" id="PTHR13454">
    <property type="entry name" value="PROTEIN MCM10 HOMOLOG"/>
    <property type="match status" value="1"/>
</dbReference>
<dbReference type="GO" id="GO:0043596">
    <property type="term" value="C:nuclear replication fork"/>
    <property type="evidence" value="ECO:0007669"/>
    <property type="project" value="TreeGrafter"/>
</dbReference>
<dbReference type="EMBL" id="CAUYUE010000004">
    <property type="protein sequence ID" value="CAK0761581.1"/>
    <property type="molecule type" value="Genomic_DNA"/>
</dbReference>
<organism evidence="11 12">
    <name type="scientific">Coccomyxa viridis</name>
    <dbReference type="NCBI Taxonomy" id="1274662"/>
    <lineage>
        <taxon>Eukaryota</taxon>
        <taxon>Viridiplantae</taxon>
        <taxon>Chlorophyta</taxon>
        <taxon>core chlorophytes</taxon>
        <taxon>Trebouxiophyceae</taxon>
        <taxon>Trebouxiophyceae incertae sedis</taxon>
        <taxon>Coccomyxaceae</taxon>
        <taxon>Coccomyxa</taxon>
    </lineage>
</organism>
<keyword evidence="7" id="KW-0862">Zinc</keyword>
<comment type="similarity">
    <text evidence="2">Belongs to the MCM10 family.</text>
</comment>
<gene>
    <name evidence="11" type="ORF">CVIRNUC_002874</name>
</gene>
<dbReference type="InterPro" id="IPR012340">
    <property type="entry name" value="NA-bd_OB-fold"/>
</dbReference>
<feature type="domain" description="Replication factor Mcm10 C-terminal" evidence="10">
    <location>
        <begin position="411"/>
        <end position="889"/>
    </location>
</feature>
<dbReference type="InterPro" id="IPR015408">
    <property type="entry name" value="Znf_Mcm10/DnaG"/>
</dbReference>
<evidence type="ECO:0000256" key="5">
    <source>
        <dbReference type="ARBA" id="ARBA00022723"/>
    </source>
</evidence>
<dbReference type="Pfam" id="PF09329">
    <property type="entry name" value="zf-primase"/>
    <property type="match status" value="1"/>
</dbReference>
<dbReference type="Pfam" id="PF22379">
    <property type="entry name" value="OB_MCM10"/>
    <property type="match status" value="1"/>
</dbReference>
<feature type="region of interest" description="Disordered" evidence="9">
    <location>
        <begin position="402"/>
        <end position="505"/>
    </location>
</feature>
<evidence type="ECO:0000256" key="3">
    <source>
        <dbReference type="ARBA" id="ARBA00017770"/>
    </source>
</evidence>
<reference evidence="11 12" key="1">
    <citation type="submission" date="2023-10" db="EMBL/GenBank/DDBJ databases">
        <authorList>
            <person name="Maclean D."/>
            <person name="Macfadyen A."/>
        </authorList>
    </citation>
    <scope>NUCLEOTIDE SEQUENCE [LARGE SCALE GENOMIC DNA]</scope>
</reference>
<evidence type="ECO:0000256" key="1">
    <source>
        <dbReference type="ARBA" id="ARBA00004123"/>
    </source>
</evidence>
<keyword evidence="8" id="KW-0539">Nucleus</keyword>
<accession>A0AAV1I020</accession>
<keyword evidence="5" id="KW-0479">Metal-binding</keyword>
<feature type="region of interest" description="Disordered" evidence="9">
    <location>
        <begin position="666"/>
        <end position="686"/>
    </location>
</feature>
<dbReference type="PANTHER" id="PTHR13454:SF11">
    <property type="entry name" value="PROTEIN MCM10 HOMOLOG"/>
    <property type="match status" value="1"/>
</dbReference>
<evidence type="ECO:0000256" key="9">
    <source>
        <dbReference type="SAM" id="MobiDB-lite"/>
    </source>
</evidence>
<keyword evidence="12" id="KW-1185">Reference proteome</keyword>
<evidence type="ECO:0000256" key="6">
    <source>
        <dbReference type="ARBA" id="ARBA00022771"/>
    </source>
</evidence>
<dbReference type="SMART" id="SM01280">
    <property type="entry name" value="Mcm10"/>
    <property type="match status" value="1"/>
</dbReference>
<dbReference type="InterPro" id="IPR055065">
    <property type="entry name" value="OB_MCM10"/>
</dbReference>
<feature type="region of interest" description="Disordered" evidence="9">
    <location>
        <begin position="54"/>
        <end position="163"/>
    </location>
</feature>
<dbReference type="Gene3D" id="2.40.50.140">
    <property type="entry name" value="Nucleic acid-binding proteins"/>
    <property type="match status" value="1"/>
</dbReference>
<evidence type="ECO:0000256" key="4">
    <source>
        <dbReference type="ARBA" id="ARBA00022705"/>
    </source>
</evidence>
<dbReference type="InterPro" id="IPR015411">
    <property type="entry name" value="Rep_factor_Mcm10_C"/>
</dbReference>
<dbReference type="GO" id="GO:0003688">
    <property type="term" value="F:DNA replication origin binding"/>
    <property type="evidence" value="ECO:0007669"/>
    <property type="project" value="TreeGrafter"/>
</dbReference>
<feature type="compositionally biased region" description="Basic and acidic residues" evidence="9">
    <location>
        <begin position="54"/>
        <end position="63"/>
    </location>
</feature>
<dbReference type="GO" id="GO:0008270">
    <property type="term" value="F:zinc ion binding"/>
    <property type="evidence" value="ECO:0007669"/>
    <property type="project" value="UniProtKB-KW"/>
</dbReference>
<protein>
    <recommendedName>
        <fullName evidence="3">Protein MCM10 homolog</fullName>
    </recommendedName>
</protein>
<dbReference type="InterPro" id="IPR040184">
    <property type="entry name" value="Mcm10"/>
</dbReference>
<keyword evidence="4" id="KW-0235">DNA replication</keyword>
<evidence type="ECO:0000256" key="2">
    <source>
        <dbReference type="ARBA" id="ARBA00009679"/>
    </source>
</evidence>
<name>A0AAV1I020_9CHLO</name>
<dbReference type="GO" id="GO:0003697">
    <property type="term" value="F:single-stranded DNA binding"/>
    <property type="evidence" value="ECO:0007669"/>
    <property type="project" value="InterPro"/>
</dbReference>
<feature type="compositionally biased region" description="Polar residues" evidence="9">
    <location>
        <begin position="476"/>
        <end position="494"/>
    </location>
</feature>
<dbReference type="AlphaFoldDB" id="A0AAV1I020"/>
<evidence type="ECO:0000256" key="7">
    <source>
        <dbReference type="ARBA" id="ARBA00022833"/>
    </source>
</evidence>
<dbReference type="Proteomes" id="UP001314263">
    <property type="component" value="Unassembled WGS sequence"/>
</dbReference>
<sequence length="893" mass="94377">MECLFALADEAEAVQDEDQDAFAALLELADQEDKQESCASQSAAVSRLGLHDKAAGVAREHAHGPYRPSSAVQTSQESKRSFSGEDASNPAVQRPQKRNRCSYGSKENDGNVSNTAGRARPQPGNKQSAAFTSALARDQRAQAMGRPAHQDVIRKPASAPTQEKFSGLRMKNPVFPSVVLQERLSMLHFLRLSRVSERAAAGEGGSQWATIGVLAEKFKSGQSSSGQAYSAWQISDLTGASLKLLLFGDAHQSHYRESEGSIMAICNARMSGQGGRCWKLQDASSIYKLGTSADYALCGAKIKGGGSCRNAVNASVCRFCDHHVQGEYKRLNSSRGPLMTATVAAQLGSRARAAAKKQARPQLPCYVPPESDMQHLDSSAATFASQGARHIAGVFSNNSAEAGRALAPQTQSQPGAAPGKPRVAPKTEPGAYQSQAAGPQAIGSRESGPATHRQAAPLPRPLRMQLDLPTRKQPRPLQSQAGSEPRTAQHQSAPGTMKPAGKPGGMQARIARQVGSLGPEASRAKTGAEALVLLEEDEAGWDAADLHSVQQKAKAVPQPDRGAEEEEHMPAVPQPVSPVRAAAAPASHPSNLPQMAKQAERAQALHKAAQIIQSRGGMKAMTAQQDASQRCTSGLAAARAAAAAASAAASTAAPAAPGSATPGLTPGAFFKAKPSQPTADTAKPMAAAPLGSRHRLTAQPGLASQSTRGKRPAAAAKHQAVVCKQGQSAFAAAFGDVLKDVDLQHTSTRYTAVIDDEEHERINSLLGSMQQRDEAQQRMASITHLTVTAWRCATCESTTDKRRPACQGHEGKSVTVTKRWWTCTGCNHRFSTLSVKYPKTRCPNPRCTAPESDFRKAGMAPSKVKSASLGGESAVASREDFQARGTEHSFCLK</sequence>
<keyword evidence="6" id="KW-0863">Zinc-finger</keyword>